<dbReference type="AlphaFoldDB" id="A0A328B0A7"/>
<evidence type="ECO:0000256" key="2">
    <source>
        <dbReference type="SAM" id="SignalP"/>
    </source>
</evidence>
<dbReference type="Pfam" id="PF07813">
    <property type="entry name" value="LTXXQ"/>
    <property type="match status" value="1"/>
</dbReference>
<dbReference type="Proteomes" id="UP000249842">
    <property type="component" value="Unassembled WGS sequence"/>
</dbReference>
<dbReference type="GO" id="GO:0042597">
    <property type="term" value="C:periplasmic space"/>
    <property type="evidence" value="ECO:0007669"/>
    <property type="project" value="InterPro"/>
</dbReference>
<feature type="chain" id="PRO_5016242657" description="LTXXQ motif family protein" evidence="2">
    <location>
        <begin position="23"/>
        <end position="164"/>
    </location>
</feature>
<feature type="compositionally biased region" description="Low complexity" evidence="1">
    <location>
        <begin position="20"/>
        <end position="31"/>
    </location>
</feature>
<feature type="compositionally biased region" description="Basic and acidic residues" evidence="1">
    <location>
        <begin position="141"/>
        <end position="152"/>
    </location>
</feature>
<evidence type="ECO:0000313" key="4">
    <source>
        <dbReference type="Proteomes" id="UP000249842"/>
    </source>
</evidence>
<feature type="region of interest" description="Disordered" evidence="1">
    <location>
        <begin position="132"/>
        <end position="164"/>
    </location>
</feature>
<dbReference type="OrthoDB" id="7191087at2"/>
<gene>
    <name evidence="3" type="ORF">DJ021_05490</name>
</gene>
<feature type="compositionally biased region" description="Basic and acidic residues" evidence="1">
    <location>
        <begin position="32"/>
        <end position="43"/>
    </location>
</feature>
<dbReference type="InterPro" id="IPR012899">
    <property type="entry name" value="LTXXQ"/>
</dbReference>
<comment type="caution">
    <text evidence="3">The sequence shown here is derived from an EMBL/GenBank/DDBJ whole genome shotgun (WGS) entry which is preliminary data.</text>
</comment>
<evidence type="ECO:0000256" key="1">
    <source>
        <dbReference type="SAM" id="MobiDB-lite"/>
    </source>
</evidence>
<accession>A0A328B0A7</accession>
<organism evidence="3 4">
    <name type="scientific">Phenylobacterium hankyongense</name>
    <dbReference type="NCBI Taxonomy" id="1813876"/>
    <lineage>
        <taxon>Bacteria</taxon>
        <taxon>Pseudomonadati</taxon>
        <taxon>Pseudomonadota</taxon>
        <taxon>Alphaproteobacteria</taxon>
        <taxon>Caulobacterales</taxon>
        <taxon>Caulobacteraceae</taxon>
        <taxon>Phenylobacterium</taxon>
    </lineage>
</organism>
<feature type="region of interest" description="Disordered" evidence="1">
    <location>
        <begin position="20"/>
        <end position="103"/>
    </location>
</feature>
<evidence type="ECO:0000313" key="3">
    <source>
        <dbReference type="EMBL" id="RAK59294.1"/>
    </source>
</evidence>
<name>A0A328B0A7_9CAUL</name>
<reference evidence="4" key="1">
    <citation type="submission" date="2018-05" db="EMBL/GenBank/DDBJ databases">
        <authorList>
            <person name="Li X."/>
        </authorList>
    </citation>
    <scope>NUCLEOTIDE SEQUENCE [LARGE SCALE GENOMIC DNA]</scope>
    <source>
        <strain evidence="4">HKS-05</strain>
    </source>
</reference>
<sequence length="164" mass="17716">MKLTSMALAGALVFASAGASLAQPPAAPAADARGHAEGRHGQRPDPAQMAERRAQRLRDALQLRPDQEPALRALVAASARPPGEHERRGGERGEARALTTPERLDRMQARLAEHDARFRQRAEATKRFYAQLSPTQQRAFDTLHEGRGEHGGHGMRGGKGHGDG</sequence>
<keyword evidence="4" id="KW-1185">Reference proteome</keyword>
<proteinExistence type="predicted"/>
<feature type="compositionally biased region" description="Basic and acidic residues" evidence="1">
    <location>
        <begin position="82"/>
        <end position="95"/>
    </location>
</feature>
<dbReference type="RefSeq" id="WP_111456587.1">
    <property type="nucleotide sequence ID" value="NZ_QFYP01000001.1"/>
</dbReference>
<keyword evidence="2" id="KW-0732">Signal</keyword>
<protein>
    <recommendedName>
        <fullName evidence="5">LTXXQ motif family protein</fullName>
    </recommendedName>
</protein>
<evidence type="ECO:0008006" key="5">
    <source>
        <dbReference type="Google" id="ProtNLM"/>
    </source>
</evidence>
<feature type="compositionally biased region" description="Basic and acidic residues" evidence="1">
    <location>
        <begin position="50"/>
        <end position="69"/>
    </location>
</feature>
<dbReference type="EMBL" id="QFYP01000001">
    <property type="protein sequence ID" value="RAK59294.1"/>
    <property type="molecule type" value="Genomic_DNA"/>
</dbReference>
<feature type="signal peptide" evidence="2">
    <location>
        <begin position="1"/>
        <end position="22"/>
    </location>
</feature>